<proteinExistence type="predicted"/>
<evidence type="ECO:0000313" key="3">
    <source>
        <dbReference type="EMBL" id="HIU28959.1"/>
    </source>
</evidence>
<feature type="domain" description="FHA" evidence="2">
    <location>
        <begin position="321"/>
        <end position="371"/>
    </location>
</feature>
<dbReference type="InterPro" id="IPR000253">
    <property type="entry name" value="FHA_dom"/>
</dbReference>
<dbReference type="AlphaFoldDB" id="A0A9D1L8J2"/>
<protein>
    <submittedName>
        <fullName evidence="3">FHA domain-containing protein</fullName>
    </submittedName>
</protein>
<name>A0A9D1L8J2_9CLOT</name>
<dbReference type="InterPro" id="IPR045962">
    <property type="entry name" value="DUF6382"/>
</dbReference>
<dbReference type="InterPro" id="IPR050923">
    <property type="entry name" value="Cell_Proc_Reg/RNA_Proc"/>
</dbReference>
<keyword evidence="1" id="KW-1133">Transmembrane helix</keyword>
<keyword evidence="1" id="KW-0472">Membrane</keyword>
<sequence length="399" mass="45456">MKLDKERTGWGLSVRTDLPEALLKEKMNLAAECMRDIFVPSDVVREGDRYTFYISHRQSLKEFISENGIGVRDFFALLQRIGKLFEDAQEHGLKPHEFIFDYECIFVGDSPEDLEFIYAPDADAYKDGIVVYNKCSDLAALVSLHIEYGTAEQEEKAEAAVTEVLRLLSEWETELSAEDCAFPTERLAPFLEQWGSLRDRYQPVSSWGPLIGAECFGLLLMAIWMLRNRGEEFNGVLTAAWLLMMVCAGYLLFPEKKRKTHNRRGKTYKYHIGDIRKILGAAEGFLRNAAHRKEACGMELNGDMLLKGIKYTINEEAYDEVRIGRDDAWADVPVGLTFVSRKHATLYKQDDKWYIKDLKSTNGTYVDGAKIIPEQPLSLKNGSEISLGIPETKFIFCLP</sequence>
<gene>
    <name evidence="3" type="ORF">IAD50_01530</name>
</gene>
<dbReference type="PANTHER" id="PTHR23308">
    <property type="entry name" value="NUCLEAR INHIBITOR OF PROTEIN PHOSPHATASE-1"/>
    <property type="match status" value="1"/>
</dbReference>
<dbReference type="Proteomes" id="UP000824089">
    <property type="component" value="Unassembled WGS sequence"/>
</dbReference>
<evidence type="ECO:0000259" key="2">
    <source>
        <dbReference type="PROSITE" id="PS50006"/>
    </source>
</evidence>
<organism evidence="3 4">
    <name type="scientific">Candidatus Egerieisoma faecipullorum</name>
    <dbReference type="NCBI Taxonomy" id="2840963"/>
    <lineage>
        <taxon>Bacteria</taxon>
        <taxon>Bacillati</taxon>
        <taxon>Bacillota</taxon>
        <taxon>Clostridia</taxon>
        <taxon>Eubacteriales</taxon>
        <taxon>Clostridiaceae</taxon>
        <taxon>Clostridiaceae incertae sedis</taxon>
        <taxon>Candidatus Egerieisoma</taxon>
    </lineage>
</organism>
<keyword evidence="1" id="KW-0812">Transmembrane</keyword>
<dbReference type="SUPFAM" id="SSF49879">
    <property type="entry name" value="SMAD/FHA domain"/>
    <property type="match status" value="1"/>
</dbReference>
<dbReference type="InterPro" id="IPR008984">
    <property type="entry name" value="SMAD_FHA_dom_sf"/>
</dbReference>
<feature type="transmembrane region" description="Helical" evidence="1">
    <location>
        <begin position="233"/>
        <end position="253"/>
    </location>
</feature>
<reference evidence="3" key="1">
    <citation type="submission" date="2020-10" db="EMBL/GenBank/DDBJ databases">
        <authorList>
            <person name="Gilroy R."/>
        </authorList>
    </citation>
    <scope>NUCLEOTIDE SEQUENCE</scope>
    <source>
        <strain evidence="3">CHK195-4489</strain>
    </source>
</reference>
<dbReference type="SMART" id="SM00240">
    <property type="entry name" value="FHA"/>
    <property type="match status" value="1"/>
</dbReference>
<feature type="transmembrane region" description="Helical" evidence="1">
    <location>
        <begin position="207"/>
        <end position="227"/>
    </location>
</feature>
<dbReference type="PROSITE" id="PS50006">
    <property type="entry name" value="FHA_DOMAIN"/>
    <property type="match status" value="1"/>
</dbReference>
<evidence type="ECO:0000256" key="1">
    <source>
        <dbReference type="SAM" id="Phobius"/>
    </source>
</evidence>
<reference evidence="3" key="2">
    <citation type="journal article" date="2021" name="PeerJ">
        <title>Extensive microbial diversity within the chicken gut microbiome revealed by metagenomics and culture.</title>
        <authorList>
            <person name="Gilroy R."/>
            <person name="Ravi A."/>
            <person name="Getino M."/>
            <person name="Pursley I."/>
            <person name="Horton D.L."/>
            <person name="Alikhan N.F."/>
            <person name="Baker D."/>
            <person name="Gharbi K."/>
            <person name="Hall N."/>
            <person name="Watson M."/>
            <person name="Adriaenssens E.M."/>
            <person name="Foster-Nyarko E."/>
            <person name="Jarju S."/>
            <person name="Secka A."/>
            <person name="Antonio M."/>
            <person name="Oren A."/>
            <person name="Chaudhuri R.R."/>
            <person name="La Ragione R."/>
            <person name="Hildebrand F."/>
            <person name="Pallen M.J."/>
        </authorList>
    </citation>
    <scope>NUCLEOTIDE SEQUENCE</scope>
    <source>
        <strain evidence="3">CHK195-4489</strain>
    </source>
</reference>
<dbReference type="Gene3D" id="2.60.200.20">
    <property type="match status" value="1"/>
</dbReference>
<accession>A0A9D1L8J2</accession>
<dbReference type="Pfam" id="PF19909">
    <property type="entry name" value="DUF6382"/>
    <property type="match status" value="1"/>
</dbReference>
<dbReference type="CDD" id="cd00060">
    <property type="entry name" value="FHA"/>
    <property type="match status" value="1"/>
</dbReference>
<dbReference type="EMBL" id="DVMM01000030">
    <property type="protein sequence ID" value="HIU28959.1"/>
    <property type="molecule type" value="Genomic_DNA"/>
</dbReference>
<evidence type="ECO:0000313" key="4">
    <source>
        <dbReference type="Proteomes" id="UP000824089"/>
    </source>
</evidence>
<comment type="caution">
    <text evidence="3">The sequence shown here is derived from an EMBL/GenBank/DDBJ whole genome shotgun (WGS) entry which is preliminary data.</text>
</comment>
<dbReference type="Pfam" id="PF00498">
    <property type="entry name" value="FHA"/>
    <property type="match status" value="1"/>
</dbReference>